<reference evidence="13 14" key="1">
    <citation type="submission" date="2023-11" db="EMBL/GenBank/DDBJ databases">
        <title>Arctic aerobic anoxygenic photoheterotroph Sediminicoccus rosea KRV36 adapts its photosynthesis to long days of polar summer.</title>
        <authorList>
            <person name="Tomasch J."/>
            <person name="Kopejtka K."/>
            <person name="Bily T."/>
            <person name="Gardiner A.T."/>
            <person name="Gardian Z."/>
            <person name="Shivaramu S."/>
            <person name="Koblizek M."/>
            <person name="Engelhardt F."/>
            <person name="Kaftan D."/>
        </authorList>
    </citation>
    <scope>NUCLEOTIDE SEQUENCE [LARGE SCALE GENOMIC DNA]</scope>
    <source>
        <strain evidence="13 14">R-30</strain>
    </source>
</reference>
<dbReference type="RefSeq" id="WP_318648442.1">
    <property type="nucleotide sequence ID" value="NZ_CP137852.1"/>
</dbReference>
<evidence type="ECO:0000256" key="4">
    <source>
        <dbReference type="ARBA" id="ARBA00022692"/>
    </source>
</evidence>
<keyword evidence="2 10" id="KW-0813">Transport</keyword>
<comment type="subcellular location">
    <subcellularLocation>
        <location evidence="1 10">Cell outer membrane</location>
        <topology evidence="1 10">Multi-pass membrane protein</topology>
    </subcellularLocation>
</comment>
<sequence>MHPVLRLSAAALGLGATLLPARAEEAVEVPDTVVQARRLDAARNTISPTLGATVSTLDRNAIEGLPQGVQAPINELLLTFPGVVQDSFGEIHIRGEHRNLQYRINGVTIPEGIQGFGAFLDARGVRSLSLLTGSLPAQFGYRTGGVVDVNLISGASNPGGWASIYGGSFRTFQPSIGYAGVFDGWDVFAMGTAKQSLQGIEPPTGSYDSIHNRTNQYRGLLSVSRPVTESTRISFIGGASANRFQMPNNPGQPQEYPVNGITDFDSARLNAHQWERNQFGIVALQGSEAALDWQVAGFARRSSTKYIPDVQGELAFNGVASGIQRLSQAAGVQADASYRLNAEHTLRFGLMTMAERVRAWNTSFVFPIDADGEVLDAQFPVINNNSRTSWLYGIYLQDEWRITDRFTLNFGLRGDYADQAVQAGQVSPRINAVWRPWDGTTLTLGYARYFTPPAQDLITPFTVGQFADTTGAPPGTTGATPRPERSNYFSAGISQRVTPELTLGSNAWYKQATDMLDLGQFGRALVFTPFNYARGQSYGIEFTGQWTTERLSVFANLTLSRATGTNIRSSQFNFDPEELSYIAGKYVRTDHDQLITASGGISYRPWEGARASATAFYGNGLRRGFANSEKQPAYATMNLGFAQEFRAYDGGAWTARVDLINVTDQVVQLRDGSGIGVGAPQFLPRRAIYAGLSRAF</sequence>
<proteinExistence type="inferred from homology"/>
<dbReference type="PANTHER" id="PTHR30069">
    <property type="entry name" value="TONB-DEPENDENT OUTER MEMBRANE RECEPTOR"/>
    <property type="match status" value="1"/>
</dbReference>
<dbReference type="PROSITE" id="PS52016">
    <property type="entry name" value="TONB_DEPENDENT_REC_3"/>
    <property type="match status" value="1"/>
</dbReference>
<keyword evidence="14" id="KW-1185">Reference proteome</keyword>
<evidence type="ECO:0000256" key="2">
    <source>
        <dbReference type="ARBA" id="ARBA00022448"/>
    </source>
</evidence>
<feature type="domain" description="TonB-dependent receptor-like beta-barrel" evidence="12">
    <location>
        <begin position="247"/>
        <end position="661"/>
    </location>
</feature>
<keyword evidence="6" id="KW-0798">TonB box</keyword>
<evidence type="ECO:0000256" key="1">
    <source>
        <dbReference type="ARBA" id="ARBA00004571"/>
    </source>
</evidence>
<evidence type="ECO:0000256" key="6">
    <source>
        <dbReference type="ARBA" id="ARBA00023077"/>
    </source>
</evidence>
<dbReference type="Pfam" id="PF00593">
    <property type="entry name" value="TonB_dep_Rec_b-barrel"/>
    <property type="match status" value="1"/>
</dbReference>
<keyword evidence="5 11" id="KW-0732">Signal</keyword>
<dbReference type="SUPFAM" id="SSF56935">
    <property type="entry name" value="Porins"/>
    <property type="match status" value="1"/>
</dbReference>
<keyword evidence="3 10" id="KW-1134">Transmembrane beta strand</keyword>
<feature type="chain" id="PRO_5046606012" evidence="11">
    <location>
        <begin position="24"/>
        <end position="696"/>
    </location>
</feature>
<dbReference type="InterPro" id="IPR039426">
    <property type="entry name" value="TonB-dep_rcpt-like"/>
</dbReference>
<keyword evidence="4 10" id="KW-0812">Transmembrane</keyword>
<evidence type="ECO:0000256" key="5">
    <source>
        <dbReference type="ARBA" id="ARBA00022729"/>
    </source>
</evidence>
<evidence type="ECO:0000256" key="8">
    <source>
        <dbReference type="ARBA" id="ARBA00023170"/>
    </source>
</evidence>
<evidence type="ECO:0000259" key="12">
    <source>
        <dbReference type="Pfam" id="PF00593"/>
    </source>
</evidence>
<keyword evidence="7 10" id="KW-0472">Membrane</keyword>
<evidence type="ECO:0000313" key="13">
    <source>
        <dbReference type="EMBL" id="WPB84480.1"/>
    </source>
</evidence>
<dbReference type="EMBL" id="CP137852">
    <property type="protein sequence ID" value="WPB84480.1"/>
    <property type="molecule type" value="Genomic_DNA"/>
</dbReference>
<evidence type="ECO:0000256" key="7">
    <source>
        <dbReference type="ARBA" id="ARBA00023136"/>
    </source>
</evidence>
<evidence type="ECO:0000256" key="9">
    <source>
        <dbReference type="ARBA" id="ARBA00023237"/>
    </source>
</evidence>
<evidence type="ECO:0000256" key="11">
    <source>
        <dbReference type="SAM" id="SignalP"/>
    </source>
</evidence>
<dbReference type="Gene3D" id="2.40.170.20">
    <property type="entry name" value="TonB-dependent receptor, beta-barrel domain"/>
    <property type="match status" value="1"/>
</dbReference>
<gene>
    <name evidence="13" type="ORF">R9Z33_20585</name>
</gene>
<comment type="similarity">
    <text evidence="10">Belongs to the TonB-dependent receptor family.</text>
</comment>
<keyword evidence="9 10" id="KW-0998">Cell outer membrane</keyword>
<protein>
    <submittedName>
        <fullName evidence="13">TonB-dependent receptor</fullName>
    </submittedName>
</protein>
<evidence type="ECO:0000313" key="14">
    <source>
        <dbReference type="Proteomes" id="UP001305521"/>
    </source>
</evidence>
<name>A0ABZ0PFL5_9PROT</name>
<evidence type="ECO:0000256" key="10">
    <source>
        <dbReference type="PROSITE-ProRule" id="PRU01360"/>
    </source>
</evidence>
<dbReference type="InterPro" id="IPR000531">
    <property type="entry name" value="Beta-barrel_TonB"/>
</dbReference>
<dbReference type="PANTHER" id="PTHR30069:SF29">
    <property type="entry name" value="HEMOGLOBIN AND HEMOGLOBIN-HAPTOGLOBIN-BINDING PROTEIN 1-RELATED"/>
    <property type="match status" value="1"/>
</dbReference>
<evidence type="ECO:0000256" key="3">
    <source>
        <dbReference type="ARBA" id="ARBA00022452"/>
    </source>
</evidence>
<dbReference type="Proteomes" id="UP001305521">
    <property type="component" value="Chromosome"/>
</dbReference>
<accession>A0ABZ0PFL5</accession>
<organism evidence="13 14">
    <name type="scientific">Sediminicoccus rosea</name>
    <dbReference type="NCBI Taxonomy" id="1225128"/>
    <lineage>
        <taxon>Bacteria</taxon>
        <taxon>Pseudomonadati</taxon>
        <taxon>Pseudomonadota</taxon>
        <taxon>Alphaproteobacteria</taxon>
        <taxon>Acetobacterales</taxon>
        <taxon>Roseomonadaceae</taxon>
        <taxon>Sediminicoccus</taxon>
    </lineage>
</organism>
<dbReference type="InterPro" id="IPR036942">
    <property type="entry name" value="Beta-barrel_TonB_sf"/>
</dbReference>
<keyword evidence="8 13" id="KW-0675">Receptor</keyword>
<feature type="signal peptide" evidence="11">
    <location>
        <begin position="1"/>
        <end position="23"/>
    </location>
</feature>